<keyword evidence="5" id="KW-0762">Sugar transport</keyword>
<dbReference type="Proteomes" id="UP000718281">
    <property type="component" value="Unassembled WGS sequence"/>
</dbReference>
<dbReference type="GO" id="GO:0005886">
    <property type="term" value="C:plasma membrane"/>
    <property type="evidence" value="ECO:0007669"/>
    <property type="project" value="UniProtKB-SubCell"/>
</dbReference>
<dbReference type="PROSITE" id="PS50928">
    <property type="entry name" value="ABC_TM1"/>
    <property type="match status" value="1"/>
</dbReference>
<evidence type="ECO:0000256" key="8">
    <source>
        <dbReference type="ARBA" id="ARBA00023136"/>
    </source>
</evidence>
<dbReference type="InterPro" id="IPR000515">
    <property type="entry name" value="MetI-like"/>
</dbReference>
<dbReference type="InterPro" id="IPR050901">
    <property type="entry name" value="BP-dep_ABC_trans_perm"/>
</dbReference>
<keyword evidence="3 9" id="KW-0813">Transport</keyword>
<dbReference type="GO" id="GO:0015423">
    <property type="term" value="F:ABC-type maltose transporter activity"/>
    <property type="evidence" value="ECO:0007669"/>
    <property type="project" value="TreeGrafter"/>
</dbReference>
<gene>
    <name evidence="12" type="ORF">IPF40_09905</name>
    <name evidence="13" type="ORF">IPI13_02370</name>
</gene>
<dbReference type="Proteomes" id="UP000726105">
    <property type="component" value="Unassembled WGS sequence"/>
</dbReference>
<evidence type="ECO:0000256" key="10">
    <source>
        <dbReference type="SAM" id="MobiDB-lite"/>
    </source>
</evidence>
<evidence type="ECO:0000256" key="9">
    <source>
        <dbReference type="RuleBase" id="RU363032"/>
    </source>
</evidence>
<evidence type="ECO:0000259" key="11">
    <source>
        <dbReference type="PROSITE" id="PS50928"/>
    </source>
</evidence>
<dbReference type="EMBL" id="JADJIB010000001">
    <property type="protein sequence ID" value="MBK7272036.1"/>
    <property type="molecule type" value="Genomic_DNA"/>
</dbReference>
<dbReference type="Gene3D" id="1.10.3720.10">
    <property type="entry name" value="MetI-like"/>
    <property type="match status" value="1"/>
</dbReference>
<comment type="caution">
    <text evidence="12">The sequence shown here is derived from an EMBL/GenBank/DDBJ whole genome shotgun (WGS) entry which is preliminary data.</text>
</comment>
<keyword evidence="6 9" id="KW-0812">Transmembrane</keyword>
<keyword evidence="7 9" id="KW-1133">Transmembrane helix</keyword>
<sequence length="306" mass="32935">MTATVSTPSTPPAPSTPTHAFDAPPTAKRRDPWQVVRYLAIGAALIFALFPIWFIVAAAVNPSGNLNTTQLIPDAFGLGNYTDLTASRPFWSWYKNTLIIAGIGSIAAVFIGVCAAYAFSRLRFQGRRPGLMTLLLIQMFPSLLTFVALFRIFTELGDVIPQFGLNTSLGLILAYLGGAMGGNVWLLKGYFDTVPKELDEAAKVDGASHARVFFTITLPLITPILVTVGMIQFIGLFNEFLLASVFLKDVDAQTLGVGLNALLTADRNKYFGAFCFGAVLASAPIVLIYLSFQRQLIGGLTAGSVK</sequence>
<feature type="domain" description="ABC transmembrane type-1" evidence="11">
    <location>
        <begin position="94"/>
        <end position="292"/>
    </location>
</feature>
<evidence type="ECO:0000256" key="3">
    <source>
        <dbReference type="ARBA" id="ARBA00022448"/>
    </source>
</evidence>
<evidence type="ECO:0000256" key="6">
    <source>
        <dbReference type="ARBA" id="ARBA00022692"/>
    </source>
</evidence>
<feature type="transmembrane region" description="Helical" evidence="9">
    <location>
        <begin position="131"/>
        <end position="152"/>
    </location>
</feature>
<evidence type="ECO:0000313" key="12">
    <source>
        <dbReference type="EMBL" id="MBK6301335.1"/>
    </source>
</evidence>
<accession>A0A934X6Q2</accession>
<dbReference type="InterPro" id="IPR035906">
    <property type="entry name" value="MetI-like_sf"/>
</dbReference>
<dbReference type="CDD" id="cd06261">
    <property type="entry name" value="TM_PBP2"/>
    <property type="match status" value="1"/>
</dbReference>
<dbReference type="Pfam" id="PF00528">
    <property type="entry name" value="BPD_transp_1"/>
    <property type="match status" value="1"/>
</dbReference>
<evidence type="ECO:0000313" key="15">
    <source>
        <dbReference type="Proteomes" id="UP000726105"/>
    </source>
</evidence>
<dbReference type="GO" id="GO:0042956">
    <property type="term" value="P:maltodextrin transmembrane transport"/>
    <property type="evidence" value="ECO:0007669"/>
    <property type="project" value="TreeGrafter"/>
</dbReference>
<comment type="similarity">
    <text evidence="2">Belongs to the binding-protein-dependent transport system permease family. MalFG subfamily.</text>
</comment>
<evidence type="ECO:0000256" key="2">
    <source>
        <dbReference type="ARBA" id="ARBA00009047"/>
    </source>
</evidence>
<feature type="transmembrane region" description="Helical" evidence="9">
    <location>
        <begin position="212"/>
        <end position="237"/>
    </location>
</feature>
<dbReference type="AlphaFoldDB" id="A0A934X6Q2"/>
<evidence type="ECO:0000256" key="1">
    <source>
        <dbReference type="ARBA" id="ARBA00004651"/>
    </source>
</evidence>
<keyword evidence="8 9" id="KW-0472">Membrane</keyword>
<reference evidence="14 15" key="1">
    <citation type="submission" date="2020-10" db="EMBL/GenBank/DDBJ databases">
        <title>Connecting structure to function with the recovery of over 1000 high-quality activated sludge metagenome-assembled genomes encoding full-length rRNA genes using long-read sequencing.</title>
        <authorList>
            <person name="Singleton C.M."/>
            <person name="Petriglieri F."/>
            <person name="Kristensen J.M."/>
            <person name="Kirkegaard R.H."/>
            <person name="Michaelsen T.Y."/>
            <person name="Andersen M.H."/>
            <person name="Karst S.M."/>
            <person name="Dueholm M.S."/>
            <person name="Nielsen P.H."/>
            <person name="Albertsen M."/>
        </authorList>
    </citation>
    <scope>NUCLEOTIDE SEQUENCE [LARGE SCALE GENOMIC DNA]</scope>
    <source>
        <strain evidence="12">AalE_18-Q3-R2-46_BAT3C.188</strain>
        <strain evidence="13">Ega_18-Q3-R5-49_MAXAC.001</strain>
    </source>
</reference>
<name>A0A934X6Q2_9MICO</name>
<feature type="transmembrane region" description="Helical" evidence="9">
    <location>
        <begin position="270"/>
        <end position="290"/>
    </location>
</feature>
<feature type="transmembrane region" description="Helical" evidence="9">
    <location>
        <begin position="38"/>
        <end position="60"/>
    </location>
</feature>
<feature type="transmembrane region" description="Helical" evidence="9">
    <location>
        <begin position="98"/>
        <end position="119"/>
    </location>
</feature>
<dbReference type="PANTHER" id="PTHR32243:SF50">
    <property type="entry name" value="MALTOSE_MALTODEXTRIN TRANSPORT SYSTEM PERMEASE PROTEIN MALG"/>
    <property type="match status" value="1"/>
</dbReference>
<comment type="subcellular location">
    <subcellularLocation>
        <location evidence="1 9">Cell membrane</location>
        <topology evidence="1 9">Multi-pass membrane protein</topology>
    </subcellularLocation>
</comment>
<organism evidence="12 14">
    <name type="scientific">Candidatus Phosphoribacter hodrii</name>
    <dbReference type="NCBI Taxonomy" id="2953743"/>
    <lineage>
        <taxon>Bacteria</taxon>
        <taxon>Bacillati</taxon>
        <taxon>Actinomycetota</taxon>
        <taxon>Actinomycetes</taxon>
        <taxon>Micrococcales</taxon>
        <taxon>Dermatophilaceae</taxon>
        <taxon>Candidatus Phosphoribacter</taxon>
    </lineage>
</organism>
<evidence type="ECO:0000256" key="5">
    <source>
        <dbReference type="ARBA" id="ARBA00022597"/>
    </source>
</evidence>
<evidence type="ECO:0000313" key="13">
    <source>
        <dbReference type="EMBL" id="MBK7272036.1"/>
    </source>
</evidence>
<feature type="transmembrane region" description="Helical" evidence="9">
    <location>
        <begin position="172"/>
        <end position="191"/>
    </location>
</feature>
<feature type="region of interest" description="Disordered" evidence="10">
    <location>
        <begin position="1"/>
        <end position="27"/>
    </location>
</feature>
<dbReference type="EMBL" id="JADIXZ010000004">
    <property type="protein sequence ID" value="MBK6301335.1"/>
    <property type="molecule type" value="Genomic_DNA"/>
</dbReference>
<protein>
    <submittedName>
        <fullName evidence="12">Sugar ABC transporter permease</fullName>
    </submittedName>
</protein>
<keyword evidence="4" id="KW-1003">Cell membrane</keyword>
<evidence type="ECO:0000256" key="7">
    <source>
        <dbReference type="ARBA" id="ARBA00022989"/>
    </source>
</evidence>
<evidence type="ECO:0000256" key="4">
    <source>
        <dbReference type="ARBA" id="ARBA00022475"/>
    </source>
</evidence>
<proteinExistence type="inferred from homology"/>
<dbReference type="PANTHER" id="PTHR32243">
    <property type="entry name" value="MALTOSE TRANSPORT SYSTEM PERMEASE-RELATED"/>
    <property type="match status" value="1"/>
</dbReference>
<evidence type="ECO:0000313" key="14">
    <source>
        <dbReference type="Proteomes" id="UP000718281"/>
    </source>
</evidence>
<dbReference type="SUPFAM" id="SSF161098">
    <property type="entry name" value="MetI-like"/>
    <property type="match status" value="1"/>
</dbReference>